<dbReference type="GO" id="GO:0016787">
    <property type="term" value="F:hydrolase activity"/>
    <property type="evidence" value="ECO:0007669"/>
    <property type="project" value="UniProtKB-KW"/>
</dbReference>
<dbReference type="EMBL" id="CP058560">
    <property type="protein sequence ID" value="QUH22307.1"/>
    <property type="molecule type" value="Genomic_DNA"/>
</dbReference>
<dbReference type="PANTHER" id="PTHR33428">
    <property type="entry name" value="CHLOROPHYLLASE-2, CHLOROPLASTIC"/>
    <property type="match status" value="1"/>
</dbReference>
<protein>
    <submittedName>
        <fullName evidence="2">Alpha/beta hydrolase fold domain-containing protein</fullName>
    </submittedName>
</protein>
<dbReference type="GeneID" id="64819150"/>
<dbReference type="InterPro" id="IPR029058">
    <property type="entry name" value="AB_hydrolase_fold"/>
</dbReference>
<dbReference type="SUPFAM" id="SSF53474">
    <property type="entry name" value="alpha/beta-Hydrolases"/>
    <property type="match status" value="1"/>
</dbReference>
<dbReference type="AlphaFoldDB" id="A0A8T8K2X4"/>
<gene>
    <name evidence="2" type="ORF">HYG87_00260</name>
</gene>
<dbReference type="KEGG" id="meme:HYG87_00260"/>
<keyword evidence="3" id="KW-1185">Reference proteome</keyword>
<keyword evidence="1" id="KW-0812">Transmembrane</keyword>
<evidence type="ECO:0000313" key="3">
    <source>
        <dbReference type="Proteomes" id="UP000681041"/>
    </source>
</evidence>
<evidence type="ECO:0000313" key="2">
    <source>
        <dbReference type="EMBL" id="QUH22307.1"/>
    </source>
</evidence>
<organism evidence="2 3">
    <name type="scientific">Methanobacterium alkalithermotolerans</name>
    <dbReference type="NCBI Taxonomy" id="2731220"/>
    <lineage>
        <taxon>Archaea</taxon>
        <taxon>Methanobacteriati</taxon>
        <taxon>Methanobacteriota</taxon>
        <taxon>Methanomada group</taxon>
        <taxon>Methanobacteria</taxon>
        <taxon>Methanobacteriales</taxon>
        <taxon>Methanobacteriaceae</taxon>
        <taxon>Methanobacterium</taxon>
    </lineage>
</organism>
<name>A0A8T8K2X4_9EURY</name>
<dbReference type="OrthoDB" id="82120at2157"/>
<keyword evidence="2" id="KW-0378">Hydrolase</keyword>
<dbReference type="RefSeq" id="WP_211533249.1">
    <property type="nucleotide sequence ID" value="NZ_CP058560.1"/>
</dbReference>
<feature type="transmembrane region" description="Helical" evidence="1">
    <location>
        <begin position="12"/>
        <end position="31"/>
    </location>
</feature>
<dbReference type="Gene3D" id="3.40.50.1820">
    <property type="entry name" value="alpha/beta hydrolase"/>
    <property type="match status" value="1"/>
</dbReference>
<dbReference type="PANTHER" id="PTHR33428:SF14">
    <property type="entry name" value="CARBOXYLESTERASE TYPE B DOMAIN-CONTAINING PROTEIN"/>
    <property type="match status" value="1"/>
</dbReference>
<evidence type="ECO:0000256" key="1">
    <source>
        <dbReference type="SAM" id="Phobius"/>
    </source>
</evidence>
<keyword evidence="1" id="KW-0472">Membrane</keyword>
<dbReference type="Pfam" id="PF07224">
    <property type="entry name" value="Chlorophyllase"/>
    <property type="match status" value="1"/>
</dbReference>
<dbReference type="Proteomes" id="UP000681041">
    <property type="component" value="Chromosome"/>
</dbReference>
<proteinExistence type="predicted"/>
<accession>A0A8T8K2X4</accession>
<sequence length="336" mass="37266">MILASSSHRYLFFSGFAFIFLIIAFCTPIYASNIQGPFQAVSGPGGRDYNHSQVISSTYGSGALQYWIFEPGSPSPESAPVIVFNHGWSATNPLFYRPWIDHLVKKGNIVIYPRYQSSILDSSDNFTQNAIYSLKDAFIQLENGEHVRPQRENLALVGHSAGGLISINMAARASQEGIPQPKAIFCVQPGLSRSENRTMGPLLEDLSKIPSSTLLLTLAGDRDDIVGSFDSEKIIKETTSIPPENKNYVIMVSDFHGNPPLIADHLSPLAILNCGEYRLMVNALDYYGTWKLFDGLYEAAFYGINREYALGNTTQQRFMGLWSDGTPVKELKVVDY</sequence>
<keyword evidence="1" id="KW-1133">Transmembrane helix</keyword>
<reference evidence="2" key="1">
    <citation type="submission" date="2020-07" db="EMBL/GenBank/DDBJ databases">
        <title>Methanobacterium. sp. MethCan genome.</title>
        <authorList>
            <person name="Postec A."/>
            <person name="Quemeneur M."/>
        </authorList>
    </citation>
    <scope>NUCLEOTIDE SEQUENCE</scope>
    <source>
        <strain evidence="2">MethCAN</strain>
    </source>
</reference>
<dbReference type="InterPro" id="IPR017395">
    <property type="entry name" value="Chlorophyllase-like"/>
</dbReference>